<name>A0A498N7W0_LABRO</name>
<evidence type="ECO:0000256" key="3">
    <source>
        <dbReference type="ARBA" id="ARBA00022723"/>
    </source>
</evidence>
<evidence type="ECO:0000313" key="5">
    <source>
        <dbReference type="EMBL" id="RXN30258.1"/>
    </source>
</evidence>
<dbReference type="InterPro" id="IPR037171">
    <property type="entry name" value="NagB/RpiA_transferase-like"/>
</dbReference>
<dbReference type="GO" id="GO:0003676">
    <property type="term" value="F:nucleic acid binding"/>
    <property type="evidence" value="ECO:0007669"/>
    <property type="project" value="InterPro"/>
</dbReference>
<dbReference type="GO" id="GO:0046872">
    <property type="term" value="F:metal ion binding"/>
    <property type="evidence" value="ECO:0007669"/>
    <property type="project" value="UniProtKB-KW"/>
</dbReference>
<dbReference type="InterPro" id="IPR024185">
    <property type="entry name" value="FTHF_cligase-like_sf"/>
</dbReference>
<dbReference type="EMBL" id="QBIY01011619">
    <property type="protein sequence ID" value="RXN30258.1"/>
    <property type="molecule type" value="Genomic_DNA"/>
</dbReference>
<accession>A0A498N7W0</accession>
<gene>
    <name evidence="5" type="ORF">ROHU_005068</name>
</gene>
<dbReference type="AlphaFoldDB" id="A0A498N7W0"/>
<evidence type="ECO:0000259" key="4">
    <source>
        <dbReference type="Pfam" id="PF13359"/>
    </source>
</evidence>
<evidence type="ECO:0000256" key="1">
    <source>
        <dbReference type="ARBA" id="ARBA00001968"/>
    </source>
</evidence>
<keyword evidence="6" id="KW-1185">Reference proteome</keyword>
<dbReference type="GO" id="GO:0005737">
    <property type="term" value="C:cytoplasm"/>
    <property type="evidence" value="ECO:0007669"/>
    <property type="project" value="TreeGrafter"/>
</dbReference>
<comment type="cofactor">
    <cofactor evidence="1">
        <name>a divalent metal cation</name>
        <dbReference type="ChEBI" id="CHEBI:60240"/>
    </cofactor>
</comment>
<reference evidence="5 6" key="1">
    <citation type="submission" date="2018-03" db="EMBL/GenBank/DDBJ databases">
        <title>Draft genome sequence of Rohu Carp (Labeo rohita).</title>
        <authorList>
            <person name="Das P."/>
            <person name="Kushwaha B."/>
            <person name="Joshi C.G."/>
            <person name="Kumar D."/>
            <person name="Nagpure N.S."/>
            <person name="Sahoo L."/>
            <person name="Das S.P."/>
            <person name="Bit A."/>
            <person name="Patnaik S."/>
            <person name="Meher P.K."/>
            <person name="Jayasankar P."/>
            <person name="Koringa P.G."/>
            <person name="Patel N.V."/>
            <person name="Hinsu A.T."/>
            <person name="Kumar R."/>
            <person name="Pandey M."/>
            <person name="Agarwal S."/>
            <person name="Srivastava S."/>
            <person name="Singh M."/>
            <person name="Iquebal M.A."/>
            <person name="Jaiswal S."/>
            <person name="Angadi U.B."/>
            <person name="Kumar N."/>
            <person name="Raza M."/>
            <person name="Shah T.M."/>
            <person name="Rai A."/>
            <person name="Jena J.K."/>
        </authorList>
    </citation>
    <scope>NUCLEOTIDE SEQUENCE [LARGE SCALE GENOMIC DNA]</scope>
    <source>
        <strain evidence="5">DASCIFA01</strain>
        <tissue evidence="5">Testis</tissue>
    </source>
</reference>
<evidence type="ECO:0007829" key="7">
    <source>
        <dbReference type="PeptideAtlas" id="A0A498N7W0"/>
    </source>
</evidence>
<dbReference type="InterPro" id="IPR012677">
    <property type="entry name" value="Nucleotide-bd_a/b_plait_sf"/>
</dbReference>
<keyword evidence="7" id="KW-1267">Proteomics identification</keyword>
<proteinExistence type="evidence at protein level"/>
<protein>
    <recommendedName>
        <fullName evidence="2">Methenyltetrahydrofolate synthase domain-containing protein</fullName>
    </recommendedName>
</protein>
<keyword evidence="3" id="KW-0479">Metal-binding</keyword>
<dbReference type="Gene3D" id="3.40.50.10420">
    <property type="entry name" value="NagB/RpiA/CoA transferase-like"/>
    <property type="match status" value="1"/>
</dbReference>
<dbReference type="Pfam" id="PF13359">
    <property type="entry name" value="DDE_Tnp_4"/>
    <property type="match status" value="1"/>
</dbReference>
<dbReference type="Proteomes" id="UP000290572">
    <property type="component" value="Unassembled WGS sequence"/>
</dbReference>
<dbReference type="Pfam" id="PF01812">
    <property type="entry name" value="5-FTHF_cyc-lig"/>
    <property type="match status" value="1"/>
</dbReference>
<dbReference type="STRING" id="84645.A0A498N7W0"/>
<evidence type="ECO:0000256" key="2">
    <source>
        <dbReference type="ARBA" id="ARBA00015518"/>
    </source>
</evidence>
<dbReference type="PANTHER" id="PTHR13017:SF0">
    <property type="entry name" value="METHENYLTETRAHYDROFOLATE SYNTHASE DOMAIN-CONTAINING PROTEIN"/>
    <property type="match status" value="1"/>
</dbReference>
<dbReference type="InterPro" id="IPR002698">
    <property type="entry name" value="FTHF_cligase"/>
</dbReference>
<comment type="caution">
    <text evidence="5">The sequence shown here is derived from an EMBL/GenBank/DDBJ whole genome shotgun (WGS) entry which is preliminary data.</text>
</comment>
<organism evidence="5 6">
    <name type="scientific">Labeo rohita</name>
    <name type="common">Indian major carp</name>
    <name type="synonym">Cyprinus rohita</name>
    <dbReference type="NCBI Taxonomy" id="84645"/>
    <lineage>
        <taxon>Eukaryota</taxon>
        <taxon>Metazoa</taxon>
        <taxon>Chordata</taxon>
        <taxon>Craniata</taxon>
        <taxon>Vertebrata</taxon>
        <taxon>Euteleostomi</taxon>
        <taxon>Actinopterygii</taxon>
        <taxon>Neopterygii</taxon>
        <taxon>Teleostei</taxon>
        <taxon>Ostariophysi</taxon>
        <taxon>Cypriniformes</taxon>
        <taxon>Cyprinidae</taxon>
        <taxon>Labeoninae</taxon>
        <taxon>Labeonini</taxon>
        <taxon>Labeo</taxon>
    </lineage>
</organism>
<dbReference type="Gene3D" id="3.30.70.330">
    <property type="match status" value="1"/>
</dbReference>
<evidence type="ECO:0000313" key="6">
    <source>
        <dbReference type="Proteomes" id="UP000290572"/>
    </source>
</evidence>
<dbReference type="SUPFAM" id="SSF100950">
    <property type="entry name" value="NagB/RpiA/CoA transferase-like"/>
    <property type="match status" value="2"/>
</dbReference>
<dbReference type="InterPro" id="IPR035979">
    <property type="entry name" value="RBD_domain_sf"/>
</dbReference>
<dbReference type="InterPro" id="IPR027806">
    <property type="entry name" value="HARBI1_dom"/>
</dbReference>
<feature type="domain" description="DDE Tnp4" evidence="4">
    <location>
        <begin position="123"/>
        <end position="172"/>
    </location>
</feature>
<dbReference type="PANTHER" id="PTHR13017">
    <property type="entry name" value="5-FORMYLTETRAHYDROFOLATE CYCLO-LIGASE-RELATED"/>
    <property type="match status" value="1"/>
</dbReference>
<sequence length="592" mass="66876">MPILRLWFDEELELKQDFRLSRRAIKALQGLLHREHDHGWGNQLETLIYVYWLAHGLSYRVVSSVFNVPKATVHRIIHKVAQNIWVKLKNVIFFPRAEELQAVGQGFVELSRTPAFKNVVGAIDGTHIRIKPLRQHQIDYLNYKGFYSISMQAICDSSGRFLDIFVGYPGYSATKKSTMGLVFFFLFLGEGVAMAVGDAALAPDVLGKGDTKWDIRHKVWNYIEAKNLASFPRPVHNRIPNFKVAAHACKRLPDLQKFRSSRVIKVNPDRPQEHARFIILEGIKEFSVPVGLDDKVYVDLVVVGSVAVSEKAVSLSQHGKWHTHNFGFGWGSSSTFNSAALVGSDDLRIGKGEGFADMEYAMMACMGAMCESTVVITIVHDCQVVDIPEELIESHDLTVDFILTPTRIIRTECLYPKPQGIIWSKLHTEILKKIPILKKLRTLEQAAGEDVTLKTMPAEEDETKISSKLKWQPNCHHKAELQCEDLSSEDNKCAGFDHKFPKSSVTTICLSNVPAGLRVSELKSLLREQEAVPLRISWQGTKHRAFLLYPDYTSAEHALTAFEKLSINGRTLHAECARSQRPKTQRGYQMGW</sequence>
<dbReference type="SUPFAM" id="SSF54928">
    <property type="entry name" value="RNA-binding domain, RBD"/>
    <property type="match status" value="1"/>
</dbReference>